<evidence type="ECO:0000313" key="1">
    <source>
        <dbReference type="EMBL" id="KAG0278996.1"/>
    </source>
</evidence>
<comment type="caution">
    <text evidence="1">The sequence shown here is derived from an EMBL/GenBank/DDBJ whole genome shotgun (WGS) entry which is preliminary data.</text>
</comment>
<protein>
    <recommendedName>
        <fullName evidence="3">NTF2 domain-containing protein</fullName>
    </recommendedName>
</protein>
<evidence type="ECO:0008006" key="3">
    <source>
        <dbReference type="Google" id="ProtNLM"/>
    </source>
</evidence>
<keyword evidence="2" id="KW-1185">Reference proteome</keyword>
<organism evidence="1 2">
    <name type="scientific">Linnemannia gamsii</name>
    <dbReference type="NCBI Taxonomy" id="64522"/>
    <lineage>
        <taxon>Eukaryota</taxon>
        <taxon>Fungi</taxon>
        <taxon>Fungi incertae sedis</taxon>
        <taxon>Mucoromycota</taxon>
        <taxon>Mortierellomycotina</taxon>
        <taxon>Mortierellomycetes</taxon>
        <taxon>Mortierellales</taxon>
        <taxon>Mortierellaceae</taxon>
        <taxon>Linnemannia</taxon>
    </lineage>
</organism>
<evidence type="ECO:0000313" key="2">
    <source>
        <dbReference type="Proteomes" id="UP001194696"/>
    </source>
</evidence>
<dbReference type="Proteomes" id="UP001194696">
    <property type="component" value="Unassembled WGS sequence"/>
</dbReference>
<reference evidence="1 2" key="1">
    <citation type="journal article" date="2020" name="Fungal Divers.">
        <title>Resolving the Mortierellaceae phylogeny through synthesis of multi-gene phylogenetics and phylogenomics.</title>
        <authorList>
            <person name="Vandepol N."/>
            <person name="Liber J."/>
            <person name="Desiro A."/>
            <person name="Na H."/>
            <person name="Kennedy M."/>
            <person name="Barry K."/>
            <person name="Grigoriev I.V."/>
            <person name="Miller A.N."/>
            <person name="O'Donnell K."/>
            <person name="Stajich J.E."/>
            <person name="Bonito G."/>
        </authorList>
    </citation>
    <scope>NUCLEOTIDE SEQUENCE [LARGE SCALE GENOMIC DNA]</scope>
    <source>
        <strain evidence="1 2">AD045</strain>
    </source>
</reference>
<dbReference type="EMBL" id="JAAAIM010001390">
    <property type="protein sequence ID" value="KAG0278996.1"/>
    <property type="molecule type" value="Genomic_DNA"/>
</dbReference>
<gene>
    <name evidence="1" type="ORF">BGZ96_002122</name>
</gene>
<proteinExistence type="predicted"/>
<accession>A0ABQ7JLC0</accession>
<name>A0ABQ7JLC0_9FUNG</name>
<sequence>MNNSFNIISSRFRCTALTKTDTVSTAISTSIMFRAHYNDTEIDMVFETFLPDMNDEHSRTMEYQDLEQQFPSQVAQSIDAGVVVIIQGTLEIRPIYNNHTQTIGVAGSLFASKIRLA</sequence>